<dbReference type="InterPro" id="IPR043161">
    <property type="entry name" value="DOCK_C_lobe_A"/>
</dbReference>
<evidence type="ECO:0000256" key="4">
    <source>
        <dbReference type="PROSITE-ProRule" id="PRU00192"/>
    </source>
</evidence>
<evidence type="ECO:0000313" key="12">
    <source>
        <dbReference type="Proteomes" id="UP001165122"/>
    </source>
</evidence>
<dbReference type="Gene3D" id="1.25.40.410">
    <property type="match status" value="1"/>
</dbReference>
<dbReference type="GO" id="GO:0005737">
    <property type="term" value="C:cytoplasm"/>
    <property type="evidence" value="ECO:0007669"/>
    <property type="project" value="UniProtKB-SubCell"/>
</dbReference>
<dbReference type="Pfam" id="PF16172">
    <property type="entry name" value="DOCK_N"/>
    <property type="match status" value="1"/>
</dbReference>
<feature type="coiled-coil region" evidence="6">
    <location>
        <begin position="1645"/>
        <end position="1672"/>
    </location>
</feature>
<dbReference type="Proteomes" id="UP001165122">
    <property type="component" value="Unassembled WGS sequence"/>
</dbReference>
<comment type="subcellular location">
    <subcellularLocation>
        <location evidence="1">Cytoplasm</location>
    </subcellularLocation>
</comment>
<keyword evidence="2 4" id="KW-0728">SH3 domain</keyword>
<evidence type="ECO:0000256" key="2">
    <source>
        <dbReference type="ARBA" id="ARBA00022443"/>
    </source>
</evidence>
<dbReference type="InterPro" id="IPR027357">
    <property type="entry name" value="DOCKER_dom"/>
</dbReference>
<reference evidence="12" key="1">
    <citation type="journal article" date="2023" name="Commun. Biol.">
        <title>Genome analysis of Parmales, the sister group of diatoms, reveals the evolutionary specialization of diatoms from phago-mixotrophs to photoautotrophs.</title>
        <authorList>
            <person name="Ban H."/>
            <person name="Sato S."/>
            <person name="Yoshikawa S."/>
            <person name="Yamada K."/>
            <person name="Nakamura Y."/>
            <person name="Ichinomiya M."/>
            <person name="Sato N."/>
            <person name="Blanc-Mathieu R."/>
            <person name="Endo H."/>
            <person name="Kuwata A."/>
            <person name="Ogata H."/>
        </authorList>
    </citation>
    <scope>NUCLEOTIDE SEQUENCE [LARGE SCALE GENOMIC DNA]</scope>
    <source>
        <strain evidence="12">NIES 3700</strain>
    </source>
</reference>
<dbReference type="SUPFAM" id="SSF50044">
    <property type="entry name" value="SH3-domain"/>
    <property type="match status" value="1"/>
</dbReference>
<comment type="similarity">
    <text evidence="5">Belongs to the DOCK family.</text>
</comment>
<evidence type="ECO:0000256" key="1">
    <source>
        <dbReference type="ARBA" id="ARBA00004496"/>
    </source>
</evidence>
<dbReference type="Pfam" id="PF14429">
    <property type="entry name" value="DOCK-C2"/>
    <property type="match status" value="1"/>
</dbReference>
<dbReference type="InterPro" id="IPR056372">
    <property type="entry name" value="TPR_DOCK"/>
</dbReference>
<dbReference type="Gene3D" id="2.60.40.150">
    <property type="entry name" value="C2 domain"/>
    <property type="match status" value="1"/>
</dbReference>
<feature type="compositionally biased region" description="Basic and acidic residues" evidence="7">
    <location>
        <begin position="79"/>
        <end position="91"/>
    </location>
</feature>
<dbReference type="PANTHER" id="PTHR45653:SF10">
    <property type="entry name" value="MYOBLAST CITY, ISOFORM B"/>
    <property type="match status" value="1"/>
</dbReference>
<evidence type="ECO:0000256" key="7">
    <source>
        <dbReference type="SAM" id="MobiDB-lite"/>
    </source>
</evidence>
<dbReference type="GO" id="GO:0005085">
    <property type="term" value="F:guanyl-nucleotide exchange factor activity"/>
    <property type="evidence" value="ECO:0007669"/>
    <property type="project" value="InterPro"/>
</dbReference>
<dbReference type="OrthoDB" id="187184at2759"/>
<dbReference type="InterPro" id="IPR026791">
    <property type="entry name" value="DOCK"/>
</dbReference>
<gene>
    <name evidence="11" type="ORF">TrLO_g5700</name>
</gene>
<dbReference type="PROSITE" id="PS50002">
    <property type="entry name" value="SH3"/>
    <property type="match status" value="1"/>
</dbReference>
<dbReference type="InterPro" id="IPR001452">
    <property type="entry name" value="SH3_domain"/>
</dbReference>
<dbReference type="Gene3D" id="1.20.58.740">
    <property type="match status" value="1"/>
</dbReference>
<dbReference type="Pfam" id="PF20421">
    <property type="entry name" value="DHR-2_Lobe_C"/>
    <property type="match status" value="1"/>
</dbReference>
<dbReference type="GO" id="GO:0007264">
    <property type="term" value="P:small GTPase-mediated signal transduction"/>
    <property type="evidence" value="ECO:0007669"/>
    <property type="project" value="InterPro"/>
</dbReference>
<dbReference type="PROSITE" id="PS51650">
    <property type="entry name" value="C2_DOCK"/>
    <property type="match status" value="1"/>
</dbReference>
<name>A0A9W6ZHW7_9STRA</name>
<dbReference type="InterPro" id="IPR035892">
    <property type="entry name" value="C2_domain_sf"/>
</dbReference>
<sequence>MSEATAKFAFSADANYPQTMSLETGMKLIEVESAGDGWMWGTSSTSGQRGLFPESYVQVEVTHESKPVVQPPPIPINSKKKEKEVERKMEEMVIEEEEESVAPLPSASSRSPTKKVAQKRQTISSYKRPPPPMVLMKKNKQSDEVEVDAQKTLSADVDVFVKKWRVAAAQALIDCNYKEYNALKNTTSTLLEWRRQMRGAYEDFLGNKSDSTGYTDVKNNIVKLIEAAKQQNESFSVPRTADGENASVSNCSVPQLHSLHVDMRSRMLDSSKLPESAVEQYEREVEKGLHKRALMEGRLHIFVHMKAAIFSAGEGCQLLFTLWNKKNKEFVSDEFMVALTAAGMPDDISLMEKLYTLFVDLTKSDFEMGLVLVCRIYRIGKLTSEDKASSNSGMMAMGNAAAPISDDRQIYKRHFGTSCLNLTELAVHKLLIGEELTPENIPIYQPKNANENNFSGIHEAIAENRKEEFEVVPKTNGIALGISLYEGDIEAAKEKDAKLQGIENTLRRAMAGVIDDGGNRNDLYVTLTGGDFSQDSKKSAKNIEVKITCMMDSGQPVECLLRGNGPQGMPSETYRSTVYYHTNSPPFHETVKLIIPDGEKFERCHLLFTFYHCSGSKPRAPFGFSFLELADRKNGAALKDGECVLPSYKMLDSMTKGSMIVPKYLQPNAKLTVRNFRTGLSKQDEVLRVKTTMCSTKKTQNGVLHDLINWKSLEPNDLSLVLESCLGKTPGVNSLTHDEIFKFLREIMDALCAIFVEKRANMKGMLPVFHLFAYVLEHFSKRHFKSYASILETYIRDYFQNSKMHKVLLQCVDYYMKWIEDEDAVKQNPKEITVFLNFMSSFNYIIWIINVSRSQDPTADKSVMEFKGALLDLMTRVNRLMQLEKPERVKVVRGKTLNHFPSVIDHLLQIFSPSEVSVIAAGFLDVVPLSNQKGSFNKDKLALIQHICEGAVFKDNKARGEVLAAILKTLMEFLADEDIQQMSEREMAARHPDQDTCIRIVLKMLEVIQEEDDKVSVNSIVELLPCLISFVNRKITRNKADKLRNEASDHFNPTLSDGATAILTLLYLMDDTQYSLYLSLDEGATGAGKKQKLLSVLRCLRSLMQNKESLYPHVWLVFHVFQSEVTVKLLEWTNSYMMEDYVSEAKDDISEPRKDSLWEIMYDVGMDLIVDDMLEMESSQNTTRDGLLMNNAYNVDLRLCVETLLRQNWETLGDECRILLADDLVQKLLAQVGSKCDEVSAMCKAFFFDLLKGEYVLTKDFRKVRNHTISSVGAIVTVEMAQHIKEGKETNPLLSLFTEDLAVRFRADNVLNCEDGTRFLAEIKKLFELLLALAQFPKNASHEQERSFAYSQLMEYLKKMHRLDSYKKYAHSMASEMLGLGLYIEAGKALLLHANLIDWNDEGLEEFENNDGEVIFKPQLCLDRKQELYRMAMLHFDKAQYWEGSLHLCEHLREFYANGLFDFEKVSSELDRMSSYYTKIRNTDRFYPSTFRVGFYGGFSLEFKNTDYVYRGDVLESIGDFTTRIKKKFPSAEMLGVKVDADKTHKENSEAKQYIQISKVTPVPGVQEGAPGGWKVARVPRYARDFNENNEVTEYWYSRPFRKRQVKSANEFLDLWIEKKILSVKEKLPSTQRRSRVEKVDIEIVNPLENAVTEIEKKNAELKEKFAAMRNLPDGGADNSYTMALNGVVDAAVNGGIGNYETFINGKYKVENAEIYEDVKSSPLKATAPSRLLACLREQLLILEAGVVIHATKCSPSLLPLHEHIDTMFAKMKVETNLMMEKAAVE</sequence>
<keyword evidence="12" id="KW-1185">Reference proteome</keyword>
<organism evidence="11 12">
    <name type="scientific">Triparma laevis f. longispina</name>
    <dbReference type="NCBI Taxonomy" id="1714387"/>
    <lineage>
        <taxon>Eukaryota</taxon>
        <taxon>Sar</taxon>
        <taxon>Stramenopiles</taxon>
        <taxon>Ochrophyta</taxon>
        <taxon>Bolidophyceae</taxon>
        <taxon>Parmales</taxon>
        <taxon>Triparmaceae</taxon>
        <taxon>Triparma</taxon>
    </lineage>
</organism>
<dbReference type="Pfam" id="PF20422">
    <property type="entry name" value="DHR-2_Lobe_B"/>
    <property type="match status" value="1"/>
</dbReference>
<evidence type="ECO:0000313" key="11">
    <source>
        <dbReference type="EMBL" id="GMH50859.1"/>
    </source>
</evidence>
<feature type="region of interest" description="Disordered" evidence="7">
    <location>
        <begin position="63"/>
        <end position="134"/>
    </location>
</feature>
<dbReference type="PROSITE" id="PS51651">
    <property type="entry name" value="DOCKER"/>
    <property type="match status" value="1"/>
</dbReference>
<dbReference type="InterPro" id="IPR032376">
    <property type="entry name" value="DOCK_N"/>
</dbReference>
<dbReference type="CDD" id="cd11684">
    <property type="entry name" value="DHR2_DOCK"/>
    <property type="match status" value="1"/>
</dbReference>
<protein>
    <submittedName>
        <fullName evidence="11">Uncharacterized protein</fullName>
    </submittedName>
</protein>
<dbReference type="GO" id="GO:0005886">
    <property type="term" value="C:plasma membrane"/>
    <property type="evidence" value="ECO:0007669"/>
    <property type="project" value="TreeGrafter"/>
</dbReference>
<dbReference type="GO" id="GO:0031267">
    <property type="term" value="F:small GTPase binding"/>
    <property type="evidence" value="ECO:0007669"/>
    <property type="project" value="TreeGrafter"/>
</dbReference>
<dbReference type="PANTHER" id="PTHR45653">
    <property type="entry name" value="DEDICATOR OF CYTOKINESIS"/>
    <property type="match status" value="1"/>
</dbReference>
<dbReference type="Pfam" id="PF23554">
    <property type="entry name" value="TPR_DOCK"/>
    <property type="match status" value="1"/>
</dbReference>
<dbReference type="InterPro" id="IPR027007">
    <property type="entry name" value="C2_DOCK-type_domain"/>
</dbReference>
<feature type="domain" description="C2 DOCK-type" evidence="9">
    <location>
        <begin position="520"/>
        <end position="694"/>
    </location>
</feature>
<feature type="domain" description="SH3" evidence="8">
    <location>
        <begin position="1"/>
        <end position="62"/>
    </location>
</feature>
<dbReference type="InterPro" id="IPR046773">
    <property type="entry name" value="DOCKER_Lobe_C"/>
</dbReference>
<keyword evidence="6" id="KW-0175">Coiled coil</keyword>
<evidence type="ECO:0000256" key="5">
    <source>
        <dbReference type="PROSITE-ProRule" id="PRU00983"/>
    </source>
</evidence>
<feature type="domain" description="DOCKER" evidence="10">
    <location>
        <begin position="1357"/>
        <end position="1785"/>
    </location>
</feature>
<evidence type="ECO:0000259" key="8">
    <source>
        <dbReference type="PROSITE" id="PS50002"/>
    </source>
</evidence>
<dbReference type="CDD" id="cd08679">
    <property type="entry name" value="C2_DOCK180_related"/>
    <property type="match status" value="1"/>
</dbReference>
<keyword evidence="3" id="KW-0963">Cytoplasm</keyword>
<dbReference type="InterPro" id="IPR036028">
    <property type="entry name" value="SH3-like_dom_sf"/>
</dbReference>
<dbReference type="InterPro" id="IPR043162">
    <property type="entry name" value="DOCK_C_lobe_C"/>
</dbReference>
<evidence type="ECO:0000256" key="3">
    <source>
        <dbReference type="ARBA" id="ARBA00022490"/>
    </source>
</evidence>
<evidence type="ECO:0000259" key="9">
    <source>
        <dbReference type="PROSITE" id="PS51650"/>
    </source>
</evidence>
<comment type="caution">
    <text evidence="11">The sequence shown here is derived from an EMBL/GenBank/DDBJ whole genome shotgun (WGS) entry which is preliminary data.</text>
</comment>
<proteinExistence type="inferred from homology"/>
<dbReference type="Gene3D" id="2.30.30.40">
    <property type="entry name" value="SH3 Domains"/>
    <property type="match status" value="1"/>
</dbReference>
<dbReference type="SMART" id="SM00326">
    <property type="entry name" value="SH3"/>
    <property type="match status" value="1"/>
</dbReference>
<dbReference type="InterPro" id="IPR046770">
    <property type="entry name" value="DOCKER_Lobe_B"/>
</dbReference>
<evidence type="ECO:0000256" key="6">
    <source>
        <dbReference type="SAM" id="Coils"/>
    </source>
</evidence>
<evidence type="ECO:0000259" key="10">
    <source>
        <dbReference type="PROSITE" id="PS51651"/>
    </source>
</evidence>
<accession>A0A9W6ZHW7</accession>
<dbReference type="EMBL" id="BRXW01000398">
    <property type="protein sequence ID" value="GMH50859.1"/>
    <property type="molecule type" value="Genomic_DNA"/>
</dbReference>